<dbReference type="SUPFAM" id="SSF48576">
    <property type="entry name" value="Terpenoid synthases"/>
    <property type="match status" value="1"/>
</dbReference>
<comment type="caution">
    <text evidence="8">The sequence shown here is derived from an EMBL/GenBank/DDBJ whole genome shotgun (WGS) entry which is preliminary data.</text>
</comment>
<dbReference type="CDD" id="cd00684">
    <property type="entry name" value="Terpene_cyclase_plant_C1"/>
    <property type="match status" value="1"/>
</dbReference>
<keyword evidence="2" id="KW-0479">Metal-binding</keyword>
<dbReference type="SUPFAM" id="SSF48239">
    <property type="entry name" value="Terpenoid cyclases/Protein prenyltransferases"/>
    <property type="match status" value="1"/>
</dbReference>
<keyword evidence="9" id="KW-1185">Reference proteome</keyword>
<evidence type="ECO:0000313" key="8">
    <source>
        <dbReference type="EMBL" id="KAK8519098.1"/>
    </source>
</evidence>
<evidence type="ECO:0000256" key="1">
    <source>
        <dbReference type="ARBA" id="ARBA00001946"/>
    </source>
</evidence>
<dbReference type="Pfam" id="PF01397">
    <property type="entry name" value="Terpene_synth"/>
    <property type="match status" value="1"/>
</dbReference>
<evidence type="ECO:0000259" key="6">
    <source>
        <dbReference type="Pfam" id="PF01397"/>
    </source>
</evidence>
<dbReference type="EMBL" id="JBBPBM010000052">
    <property type="protein sequence ID" value="KAK8519098.1"/>
    <property type="molecule type" value="Genomic_DNA"/>
</dbReference>
<dbReference type="SFLD" id="SFLDG01019">
    <property type="entry name" value="Terpene_Cyclase_Like_1_C_Termi"/>
    <property type="match status" value="1"/>
</dbReference>
<dbReference type="InterPro" id="IPR044814">
    <property type="entry name" value="Terpene_cyclase_plant_C1"/>
</dbReference>
<dbReference type="InterPro" id="IPR036965">
    <property type="entry name" value="Terpene_synth_N_sf"/>
</dbReference>
<keyword evidence="3" id="KW-0460">Magnesium</keyword>
<accession>A0ABR2CHU1</accession>
<dbReference type="InterPro" id="IPR005630">
    <property type="entry name" value="Terpene_synthase_metal-bd"/>
</dbReference>
<evidence type="ECO:0000256" key="4">
    <source>
        <dbReference type="ARBA" id="ARBA00023239"/>
    </source>
</evidence>
<dbReference type="InterPro" id="IPR008949">
    <property type="entry name" value="Isoprenoid_synthase_dom_sf"/>
</dbReference>
<name>A0ABR2CHU1_9ROSI</name>
<comment type="cofactor">
    <cofactor evidence="1">
        <name>Mg(2+)</name>
        <dbReference type="ChEBI" id="CHEBI:18420"/>
    </cofactor>
</comment>
<evidence type="ECO:0000259" key="7">
    <source>
        <dbReference type="Pfam" id="PF03936"/>
    </source>
</evidence>
<organism evidence="8 9">
    <name type="scientific">Hibiscus sabdariffa</name>
    <name type="common">roselle</name>
    <dbReference type="NCBI Taxonomy" id="183260"/>
    <lineage>
        <taxon>Eukaryota</taxon>
        <taxon>Viridiplantae</taxon>
        <taxon>Streptophyta</taxon>
        <taxon>Embryophyta</taxon>
        <taxon>Tracheophyta</taxon>
        <taxon>Spermatophyta</taxon>
        <taxon>Magnoliopsida</taxon>
        <taxon>eudicotyledons</taxon>
        <taxon>Gunneridae</taxon>
        <taxon>Pentapetalae</taxon>
        <taxon>rosids</taxon>
        <taxon>malvids</taxon>
        <taxon>Malvales</taxon>
        <taxon>Malvaceae</taxon>
        <taxon>Malvoideae</taxon>
        <taxon>Hibiscus</taxon>
    </lineage>
</organism>
<proteinExistence type="inferred from homology"/>
<dbReference type="InterPro" id="IPR001906">
    <property type="entry name" value="Terpene_synth_N"/>
</dbReference>
<gene>
    <name evidence="8" type="ORF">V6N12_012327</name>
</gene>
<dbReference type="Gene3D" id="1.50.10.130">
    <property type="entry name" value="Terpene synthase, N-terminal domain"/>
    <property type="match status" value="1"/>
</dbReference>
<feature type="domain" description="Terpene synthase metal-binding" evidence="7">
    <location>
        <begin position="273"/>
        <end position="511"/>
    </location>
</feature>
<feature type="domain" description="Terpene synthase N-terminal" evidence="6">
    <location>
        <begin position="51"/>
        <end position="215"/>
    </location>
</feature>
<dbReference type="InterPro" id="IPR050148">
    <property type="entry name" value="Terpene_synthase-like"/>
</dbReference>
<dbReference type="PANTHER" id="PTHR31225">
    <property type="entry name" value="OS04G0344100 PROTEIN-RELATED"/>
    <property type="match status" value="1"/>
</dbReference>
<reference evidence="8 9" key="1">
    <citation type="journal article" date="2024" name="G3 (Bethesda)">
        <title>Genome assembly of Hibiscus sabdariffa L. provides insights into metabolisms of medicinal natural products.</title>
        <authorList>
            <person name="Kim T."/>
        </authorList>
    </citation>
    <scope>NUCLEOTIDE SEQUENCE [LARGE SCALE GENOMIC DNA]</scope>
    <source>
        <strain evidence="8">TK-2024</strain>
        <tissue evidence="8">Old leaves</tissue>
    </source>
</reference>
<dbReference type="InterPro" id="IPR008930">
    <property type="entry name" value="Terpenoid_cyclase/PrenylTrfase"/>
</dbReference>
<evidence type="ECO:0000256" key="2">
    <source>
        <dbReference type="ARBA" id="ARBA00022723"/>
    </source>
</evidence>
<evidence type="ECO:0000256" key="5">
    <source>
        <dbReference type="ARBA" id="ARBA00038405"/>
    </source>
</evidence>
<sequence length="567" mass="66048">MLCKEECEVFRPNATFSKNIWRDQFSPNGDLDLVIFHTLSTCYSQTGPDKQSQVFDSLTKEIDPLKEKVKDMLMASAVDLVEKVKFIDTLVRLGVSYHLEKDIENQLETIFKSHHNLFTDNHRDINTTSIVFRVFRQHGFKMSCDVFNEFRDSDGKFKETLMNDARGMLNLYEAAHLRVHGEYILEEALWFTRANLKPLANKSSPHLAKLIMDALDQPLNKCPPRLAVRSYLSFYEEEDTRNETLLQFAKLDFNRVQTLHKQEICQIARFWDDHKFSSELPYARERYVEAYTWANSVFYEPRHTLWRIILTKIVVLVSILDDSFDAYGTPQELQRLIDALKRWEIDALDELQDYTRVICKAVLDVLHEIDELALKEGISYSVPYAKDALIGLAGNYQAEMMWCRDGYVPTFEKYMSVATKTSTYDLALTIAFMGMGKIAGKDAFEWLRNEPEIMKALNVIGHLMDDIVSHKFEQLREHCSSSVECYMKQHGVSEKATLKDFGKMLEDAWKDVNEECMRPTVVPRDLLIRHLNYARVTYLFYKHGDGYTHPDYSKHDIYALFVDPILI</sequence>
<dbReference type="Pfam" id="PF03936">
    <property type="entry name" value="Terpene_synth_C"/>
    <property type="match status" value="1"/>
</dbReference>
<keyword evidence="4" id="KW-0456">Lyase</keyword>
<protein>
    <recommendedName>
        <fullName evidence="10">(+)-delta-cadinene synthase</fullName>
    </recommendedName>
</protein>
<comment type="similarity">
    <text evidence="5">Belongs to the terpene synthase family. Tpsa subfamily.</text>
</comment>
<dbReference type="SFLD" id="SFLDS00005">
    <property type="entry name" value="Isoprenoid_Synthase_Type_I"/>
    <property type="match status" value="1"/>
</dbReference>
<evidence type="ECO:0000313" key="9">
    <source>
        <dbReference type="Proteomes" id="UP001472677"/>
    </source>
</evidence>
<dbReference type="InterPro" id="IPR034741">
    <property type="entry name" value="Terpene_cyclase-like_1_C"/>
</dbReference>
<dbReference type="Gene3D" id="1.10.600.10">
    <property type="entry name" value="Farnesyl Diphosphate Synthase"/>
    <property type="match status" value="1"/>
</dbReference>
<dbReference type="PANTHER" id="PTHR31225:SF93">
    <property type="entry name" value="ALPHA-HUMULENE_(-)-(E)-BETA-CARYOPHYLLENE SYNTHASE"/>
    <property type="match status" value="1"/>
</dbReference>
<evidence type="ECO:0008006" key="10">
    <source>
        <dbReference type="Google" id="ProtNLM"/>
    </source>
</evidence>
<evidence type="ECO:0000256" key="3">
    <source>
        <dbReference type="ARBA" id="ARBA00022842"/>
    </source>
</evidence>
<dbReference type="Proteomes" id="UP001472677">
    <property type="component" value="Unassembled WGS sequence"/>
</dbReference>